<comment type="subcellular location">
    <subcellularLocation>
        <location evidence="1 7">Cell membrane</location>
        <topology evidence="1 7">Multi-pass membrane protein</topology>
    </subcellularLocation>
</comment>
<proteinExistence type="inferred from homology"/>
<evidence type="ECO:0000259" key="8">
    <source>
        <dbReference type="PROSITE" id="PS50928"/>
    </source>
</evidence>
<evidence type="ECO:0000256" key="2">
    <source>
        <dbReference type="ARBA" id="ARBA00022448"/>
    </source>
</evidence>
<dbReference type="GO" id="GO:0055085">
    <property type="term" value="P:transmembrane transport"/>
    <property type="evidence" value="ECO:0007669"/>
    <property type="project" value="InterPro"/>
</dbReference>
<keyword evidence="4 7" id="KW-0812">Transmembrane</keyword>
<keyword evidence="6 7" id="KW-0472">Membrane</keyword>
<evidence type="ECO:0000256" key="3">
    <source>
        <dbReference type="ARBA" id="ARBA00022475"/>
    </source>
</evidence>
<dbReference type="RefSeq" id="WP_199024322.1">
    <property type="nucleotide sequence ID" value="NZ_JAELVR010000004.1"/>
</dbReference>
<dbReference type="Gene3D" id="1.10.3720.10">
    <property type="entry name" value="MetI-like"/>
    <property type="match status" value="1"/>
</dbReference>
<dbReference type="EMBL" id="JAELVR010000004">
    <property type="protein sequence ID" value="MBJ6371468.1"/>
    <property type="molecule type" value="Genomic_DNA"/>
</dbReference>
<feature type="transmembrane region" description="Helical" evidence="7">
    <location>
        <begin position="6"/>
        <end position="29"/>
    </location>
</feature>
<gene>
    <name evidence="9" type="ORF">JF290_08000</name>
</gene>
<feature type="transmembrane region" description="Helical" evidence="7">
    <location>
        <begin position="233"/>
        <end position="260"/>
    </location>
</feature>
<dbReference type="InterPro" id="IPR000515">
    <property type="entry name" value="MetI-like"/>
</dbReference>
<protein>
    <submittedName>
        <fullName evidence="9">ABC transporter permease</fullName>
    </submittedName>
</protein>
<comment type="similarity">
    <text evidence="7">Belongs to the binding-protein-dependent transport system permease family.</text>
</comment>
<dbReference type="InterPro" id="IPR035906">
    <property type="entry name" value="MetI-like_sf"/>
</dbReference>
<organism evidence="9 10">
    <name type="scientific">Sedimentitalea arenosa</name>
    <dbReference type="NCBI Taxonomy" id="2798803"/>
    <lineage>
        <taxon>Bacteria</taxon>
        <taxon>Pseudomonadati</taxon>
        <taxon>Pseudomonadota</taxon>
        <taxon>Alphaproteobacteria</taxon>
        <taxon>Rhodobacterales</taxon>
        <taxon>Paracoccaceae</taxon>
        <taxon>Sedimentitalea</taxon>
    </lineage>
</organism>
<feature type="transmembrane region" description="Helical" evidence="7">
    <location>
        <begin position="71"/>
        <end position="96"/>
    </location>
</feature>
<evidence type="ECO:0000313" key="10">
    <source>
        <dbReference type="Proteomes" id="UP000619079"/>
    </source>
</evidence>
<sequence length="271" mass="29250">MKNIPISALIGLFFTSLYFLMAIFAPLLAPYGMAEVVGDVWEPSSEQFLLGTDSIGRDLLSRMIYGGRTTIFIATMATILSFVTGSVLGFIAAVSGGWIDQVLSRFVDLMMSIPSLIFALVVLSVMPVTIPVLIIVMGLLDSTRVYRLARAVAVDITVMDYVEAARLRGEKTAWIIFREILPNALSPLVAEMGLRFIFAVLFVSTLSFLGLGVQPPQADWGGIVKENKEGIVYGIPAALIPAFAIATLAISVNLVADWVLNRTTSLKGGRG</sequence>
<dbReference type="InterPro" id="IPR025966">
    <property type="entry name" value="OppC_N"/>
</dbReference>
<dbReference type="InterPro" id="IPR050366">
    <property type="entry name" value="BP-dependent_transpt_permease"/>
</dbReference>
<dbReference type="PROSITE" id="PS50928">
    <property type="entry name" value="ABC_TM1"/>
    <property type="match status" value="1"/>
</dbReference>
<name>A0A8J7J9F3_9RHOB</name>
<keyword evidence="5 7" id="KW-1133">Transmembrane helix</keyword>
<dbReference type="Pfam" id="PF00528">
    <property type="entry name" value="BPD_transp_1"/>
    <property type="match status" value="1"/>
</dbReference>
<evidence type="ECO:0000256" key="6">
    <source>
        <dbReference type="ARBA" id="ARBA00023136"/>
    </source>
</evidence>
<evidence type="ECO:0000256" key="1">
    <source>
        <dbReference type="ARBA" id="ARBA00004651"/>
    </source>
</evidence>
<keyword evidence="3" id="KW-1003">Cell membrane</keyword>
<feature type="domain" description="ABC transmembrane type-1" evidence="8">
    <location>
        <begin position="67"/>
        <end position="256"/>
    </location>
</feature>
<dbReference type="CDD" id="cd06261">
    <property type="entry name" value="TM_PBP2"/>
    <property type="match status" value="1"/>
</dbReference>
<accession>A0A8J7J9F3</accession>
<comment type="caution">
    <text evidence="9">The sequence shown here is derived from an EMBL/GenBank/DDBJ whole genome shotgun (WGS) entry which is preliminary data.</text>
</comment>
<dbReference type="SUPFAM" id="SSF161098">
    <property type="entry name" value="MetI-like"/>
    <property type="match status" value="1"/>
</dbReference>
<keyword evidence="10" id="KW-1185">Reference proteome</keyword>
<dbReference type="Proteomes" id="UP000619079">
    <property type="component" value="Unassembled WGS sequence"/>
</dbReference>
<feature type="transmembrane region" description="Helical" evidence="7">
    <location>
        <begin position="116"/>
        <end position="140"/>
    </location>
</feature>
<evidence type="ECO:0000256" key="7">
    <source>
        <dbReference type="RuleBase" id="RU363032"/>
    </source>
</evidence>
<evidence type="ECO:0000256" key="5">
    <source>
        <dbReference type="ARBA" id="ARBA00022989"/>
    </source>
</evidence>
<dbReference type="PANTHER" id="PTHR43386:SF25">
    <property type="entry name" value="PEPTIDE ABC TRANSPORTER PERMEASE PROTEIN"/>
    <property type="match status" value="1"/>
</dbReference>
<feature type="transmembrane region" description="Helical" evidence="7">
    <location>
        <begin position="194"/>
        <end position="213"/>
    </location>
</feature>
<dbReference type="AlphaFoldDB" id="A0A8J7J9F3"/>
<dbReference type="PANTHER" id="PTHR43386">
    <property type="entry name" value="OLIGOPEPTIDE TRANSPORT SYSTEM PERMEASE PROTEIN APPC"/>
    <property type="match status" value="1"/>
</dbReference>
<evidence type="ECO:0000256" key="4">
    <source>
        <dbReference type="ARBA" id="ARBA00022692"/>
    </source>
</evidence>
<keyword evidence="2 7" id="KW-0813">Transport</keyword>
<reference evidence="9" key="1">
    <citation type="submission" date="2020-12" db="EMBL/GenBank/DDBJ databases">
        <title>Sedimentitalea sp. nov., isolated from sand in Incheon.</title>
        <authorList>
            <person name="Kim W."/>
        </authorList>
    </citation>
    <scope>NUCLEOTIDE SEQUENCE</scope>
    <source>
        <strain evidence="9">CAU 1593</strain>
    </source>
</reference>
<evidence type="ECO:0000313" key="9">
    <source>
        <dbReference type="EMBL" id="MBJ6371468.1"/>
    </source>
</evidence>
<dbReference type="Pfam" id="PF12911">
    <property type="entry name" value="OppC_N"/>
    <property type="match status" value="1"/>
</dbReference>
<dbReference type="GO" id="GO:0005886">
    <property type="term" value="C:plasma membrane"/>
    <property type="evidence" value="ECO:0007669"/>
    <property type="project" value="UniProtKB-SubCell"/>
</dbReference>